<feature type="region of interest" description="Disordered" evidence="2">
    <location>
        <begin position="50"/>
        <end position="81"/>
    </location>
</feature>
<feature type="region of interest" description="Disordered" evidence="2">
    <location>
        <begin position="1"/>
        <end position="35"/>
    </location>
</feature>
<accession>A0A699HNG4</accession>
<evidence type="ECO:0000313" key="4">
    <source>
        <dbReference type="EMBL" id="GEY47753.1"/>
    </source>
</evidence>
<feature type="compositionally biased region" description="Polar residues" evidence="2">
    <location>
        <begin position="315"/>
        <end position="325"/>
    </location>
</feature>
<name>A0A699HNG4_TANCI</name>
<dbReference type="PANTHER" id="PTHR34222:SF95">
    <property type="entry name" value="RRNA 2'-O-METHYLTRANSFERASE FIBRILLARIN-LIKE ISOFORM X1"/>
    <property type="match status" value="1"/>
</dbReference>
<gene>
    <name evidence="4" type="ORF">Tci_419727</name>
</gene>
<feature type="domain" description="CCHC-type" evidence="3">
    <location>
        <begin position="356"/>
        <end position="371"/>
    </location>
</feature>
<dbReference type="AlphaFoldDB" id="A0A699HNG4"/>
<sequence length="375" mass="42565">MVKDKIEQSRSLTLKEKKESSGEDSSTSDSEDEEHAMAVKGFKKFFKRQERFVRQPRDERKSLQKSRDDKNDKSERKGFKCGDPNHLIGGCLKSSRNNDQRAFIGGAWSDSGEDGEENTKDKACLVSSLTIEYEIMVNDKKNDGAFGSGSADGLPLVTRINDSKLYGSTFFAWGKIVRIFLRSIGKASHLKYIPPVNKTKYQWLQNDARLFLMIRNSIEPSVIPLLDHCEEQQDLSLTAYVMEFKKMYEELNSLLPISADVKVMQKQREQVAVMSFLTGLRPKFDSLRCQFLNESEIPSLTDTFARVIRNETLQSPHSSASNSALVSRGRSQGGYRNGNNDRVGDSEGFNFDEVECYYCPELGHTRRNCKKILAK</sequence>
<dbReference type="InterPro" id="IPR036875">
    <property type="entry name" value="Znf_CCHC_sf"/>
</dbReference>
<dbReference type="GO" id="GO:0003676">
    <property type="term" value="F:nucleic acid binding"/>
    <property type="evidence" value="ECO:0007669"/>
    <property type="project" value="InterPro"/>
</dbReference>
<feature type="compositionally biased region" description="Basic and acidic residues" evidence="2">
    <location>
        <begin position="1"/>
        <end position="21"/>
    </location>
</feature>
<reference evidence="4" key="1">
    <citation type="journal article" date="2019" name="Sci. Rep.">
        <title>Draft genome of Tanacetum cinerariifolium, the natural source of mosquito coil.</title>
        <authorList>
            <person name="Yamashiro T."/>
            <person name="Shiraishi A."/>
            <person name="Satake H."/>
            <person name="Nakayama K."/>
        </authorList>
    </citation>
    <scope>NUCLEOTIDE SEQUENCE</scope>
</reference>
<keyword evidence="1" id="KW-0863">Zinc-finger</keyword>
<comment type="caution">
    <text evidence="4">The sequence shown here is derived from an EMBL/GenBank/DDBJ whole genome shotgun (WGS) entry which is preliminary data.</text>
</comment>
<keyword evidence="1" id="KW-0479">Metal-binding</keyword>
<organism evidence="4">
    <name type="scientific">Tanacetum cinerariifolium</name>
    <name type="common">Dalmatian daisy</name>
    <name type="synonym">Chrysanthemum cinerariifolium</name>
    <dbReference type="NCBI Taxonomy" id="118510"/>
    <lineage>
        <taxon>Eukaryota</taxon>
        <taxon>Viridiplantae</taxon>
        <taxon>Streptophyta</taxon>
        <taxon>Embryophyta</taxon>
        <taxon>Tracheophyta</taxon>
        <taxon>Spermatophyta</taxon>
        <taxon>Magnoliopsida</taxon>
        <taxon>eudicotyledons</taxon>
        <taxon>Gunneridae</taxon>
        <taxon>Pentapetalae</taxon>
        <taxon>asterids</taxon>
        <taxon>campanulids</taxon>
        <taxon>Asterales</taxon>
        <taxon>Asteraceae</taxon>
        <taxon>Asteroideae</taxon>
        <taxon>Anthemideae</taxon>
        <taxon>Anthemidinae</taxon>
        <taxon>Tanacetum</taxon>
    </lineage>
</organism>
<dbReference type="PROSITE" id="PS50158">
    <property type="entry name" value="ZF_CCHC"/>
    <property type="match status" value="1"/>
</dbReference>
<keyword evidence="1" id="KW-0862">Zinc</keyword>
<evidence type="ECO:0000259" key="3">
    <source>
        <dbReference type="PROSITE" id="PS50158"/>
    </source>
</evidence>
<dbReference type="InterPro" id="IPR001878">
    <property type="entry name" value="Znf_CCHC"/>
</dbReference>
<dbReference type="SUPFAM" id="SSF57756">
    <property type="entry name" value="Retrovirus zinc finger-like domains"/>
    <property type="match status" value="1"/>
</dbReference>
<proteinExistence type="predicted"/>
<dbReference type="EMBL" id="BKCJ010181873">
    <property type="protein sequence ID" value="GEY47753.1"/>
    <property type="molecule type" value="Genomic_DNA"/>
</dbReference>
<evidence type="ECO:0000256" key="1">
    <source>
        <dbReference type="PROSITE-ProRule" id="PRU00047"/>
    </source>
</evidence>
<evidence type="ECO:0000256" key="2">
    <source>
        <dbReference type="SAM" id="MobiDB-lite"/>
    </source>
</evidence>
<dbReference type="PANTHER" id="PTHR34222">
    <property type="entry name" value="GAG_PRE-INTEGRS DOMAIN-CONTAINING PROTEIN"/>
    <property type="match status" value="1"/>
</dbReference>
<feature type="non-terminal residue" evidence="4">
    <location>
        <position position="375"/>
    </location>
</feature>
<feature type="compositionally biased region" description="Basic and acidic residues" evidence="2">
    <location>
        <begin position="50"/>
        <end position="80"/>
    </location>
</feature>
<dbReference type="GO" id="GO:0008270">
    <property type="term" value="F:zinc ion binding"/>
    <property type="evidence" value="ECO:0007669"/>
    <property type="project" value="UniProtKB-KW"/>
</dbReference>
<protein>
    <recommendedName>
        <fullName evidence="3">CCHC-type domain-containing protein</fullName>
    </recommendedName>
</protein>
<feature type="region of interest" description="Disordered" evidence="2">
    <location>
        <begin position="315"/>
        <end position="342"/>
    </location>
</feature>